<proteinExistence type="predicted"/>
<evidence type="ECO:0000313" key="2">
    <source>
        <dbReference type="Proteomes" id="UP000321150"/>
    </source>
</evidence>
<comment type="caution">
    <text evidence="1">The sequence shown here is derived from an EMBL/GenBank/DDBJ whole genome shotgun (WGS) entry which is preliminary data.</text>
</comment>
<organism evidence="1 2">
    <name type="scientific">Chryseobacterium lathyri</name>
    <dbReference type="NCBI Taxonomy" id="395933"/>
    <lineage>
        <taxon>Bacteria</taxon>
        <taxon>Pseudomonadati</taxon>
        <taxon>Bacteroidota</taxon>
        <taxon>Flavobacteriia</taxon>
        <taxon>Flavobacteriales</taxon>
        <taxon>Weeksellaceae</taxon>
        <taxon>Chryseobacterium group</taxon>
        <taxon>Chryseobacterium</taxon>
    </lineage>
</organism>
<reference evidence="1 2" key="1">
    <citation type="submission" date="2019-07" db="EMBL/GenBank/DDBJ databases">
        <title>Whole genome shotgun sequence of Chryseobacterium lathyri NBRC 105250.</title>
        <authorList>
            <person name="Hosoyama A."/>
            <person name="Uohara A."/>
            <person name="Ohji S."/>
            <person name="Ichikawa N."/>
        </authorList>
    </citation>
    <scope>NUCLEOTIDE SEQUENCE [LARGE SCALE GENOMIC DNA]</scope>
    <source>
        <strain evidence="1 2">NBRC 105250</strain>
    </source>
</reference>
<name>A0A511YB42_9FLAO</name>
<dbReference type="EMBL" id="BJYI01000007">
    <property type="protein sequence ID" value="GEN72417.1"/>
    <property type="molecule type" value="Genomic_DNA"/>
</dbReference>
<gene>
    <name evidence="1" type="ORF">CLA01_24890</name>
</gene>
<evidence type="ECO:0000313" key="1">
    <source>
        <dbReference type="EMBL" id="GEN72417.1"/>
    </source>
</evidence>
<protein>
    <submittedName>
        <fullName evidence="1">Uncharacterized protein</fullName>
    </submittedName>
</protein>
<dbReference type="Proteomes" id="UP000321150">
    <property type="component" value="Unassembled WGS sequence"/>
</dbReference>
<accession>A0A511YB42</accession>
<dbReference type="AlphaFoldDB" id="A0A511YB42"/>
<sequence>MSFSLRRSALALFKDKAAQMAAGSQPMTVICKIKQMIPVRILPLTMKDRKGSRIASNMILSFDDIFYWVF</sequence>